<dbReference type="Gene3D" id="3.40.30.10">
    <property type="entry name" value="Glutaredoxin"/>
    <property type="match status" value="1"/>
</dbReference>
<keyword evidence="12" id="KW-1185">Reference proteome</keyword>
<gene>
    <name evidence="11" type="ORF">AT746_11610</name>
</gene>
<comment type="pathway">
    <text evidence="3">One-carbon metabolism; methylamine degradation.</text>
</comment>
<evidence type="ECO:0000256" key="8">
    <source>
        <dbReference type="SAM" id="Phobius"/>
    </source>
</evidence>
<feature type="transmembrane region" description="Helical" evidence="8">
    <location>
        <begin position="164"/>
        <end position="182"/>
    </location>
</feature>
<protein>
    <recommendedName>
        <fullName evidence="4">Methylamine utilization protein MauE</fullName>
    </recommendedName>
</protein>
<dbReference type="RefSeq" id="WP_062480486.1">
    <property type="nucleotide sequence ID" value="NZ_CP013650.1"/>
</dbReference>
<dbReference type="OrthoDB" id="9800621at2"/>
<dbReference type="STRING" id="1526571.AT746_11610"/>
<dbReference type="KEGG" id="lal:AT746_11610"/>
<evidence type="ECO:0000259" key="10">
    <source>
        <dbReference type="Pfam" id="PF07291"/>
    </source>
</evidence>
<evidence type="ECO:0000256" key="7">
    <source>
        <dbReference type="ARBA" id="ARBA00023136"/>
    </source>
</evidence>
<evidence type="ECO:0000256" key="1">
    <source>
        <dbReference type="ARBA" id="ARBA00003475"/>
    </source>
</evidence>
<feature type="transmembrane region" description="Helical" evidence="8">
    <location>
        <begin position="203"/>
        <end position="225"/>
    </location>
</feature>
<dbReference type="InterPro" id="IPR036249">
    <property type="entry name" value="Thioredoxin-like_sf"/>
</dbReference>
<dbReference type="Pfam" id="PF07291">
    <property type="entry name" value="MauE"/>
    <property type="match status" value="1"/>
</dbReference>
<dbReference type="AlphaFoldDB" id="A0A0U2JJ50"/>
<name>A0A0U2JJ50_9ALTE</name>
<dbReference type="Pfam" id="PF00462">
    <property type="entry name" value="Glutaredoxin"/>
    <property type="match status" value="1"/>
</dbReference>
<dbReference type="GO" id="GO:0030416">
    <property type="term" value="P:methylamine metabolic process"/>
    <property type="evidence" value="ECO:0007669"/>
    <property type="project" value="InterPro"/>
</dbReference>
<keyword evidence="5 8" id="KW-0812">Transmembrane</keyword>
<dbReference type="InterPro" id="IPR002109">
    <property type="entry name" value="Glutaredoxin"/>
</dbReference>
<evidence type="ECO:0000256" key="5">
    <source>
        <dbReference type="ARBA" id="ARBA00022692"/>
    </source>
</evidence>
<evidence type="ECO:0000256" key="2">
    <source>
        <dbReference type="ARBA" id="ARBA00004141"/>
    </source>
</evidence>
<organism evidence="11 12">
    <name type="scientific">Lacimicrobium alkaliphilum</name>
    <dbReference type="NCBI Taxonomy" id="1526571"/>
    <lineage>
        <taxon>Bacteria</taxon>
        <taxon>Pseudomonadati</taxon>
        <taxon>Pseudomonadota</taxon>
        <taxon>Gammaproteobacteria</taxon>
        <taxon>Alteromonadales</taxon>
        <taxon>Alteromonadaceae</taxon>
        <taxon>Lacimicrobium</taxon>
    </lineage>
</organism>
<dbReference type="GO" id="GO:0016020">
    <property type="term" value="C:membrane"/>
    <property type="evidence" value="ECO:0007669"/>
    <property type="project" value="UniProtKB-SubCell"/>
</dbReference>
<evidence type="ECO:0000313" key="11">
    <source>
        <dbReference type="EMBL" id="ALS98854.1"/>
    </source>
</evidence>
<comment type="subcellular location">
    <subcellularLocation>
        <location evidence="2">Membrane</location>
        <topology evidence="2">Multi-pass membrane protein</topology>
    </subcellularLocation>
</comment>
<evidence type="ECO:0000256" key="3">
    <source>
        <dbReference type="ARBA" id="ARBA00004856"/>
    </source>
</evidence>
<feature type="domain" description="Glutaredoxin" evidence="9">
    <location>
        <begin position="6"/>
        <end position="63"/>
    </location>
</feature>
<sequence length="226" mass="24892">MSDQNILYRKAQCGAADKAESLLEEQDVEFEVETFADKQEEQAFRQEHDVATTPQFFLKGKRIGGYSELAEYYGEEEEDSSYIPVIAVFASTLLMTLAMTGTVMMFMGLSLSVLAILKLMDIPAFVQGFKQYDLLSKRVAAYAYVYPFAELLVGLGFLSLYLPTVVGLVSVFIGVVGGVSVLKAVYIDKTDLNCACVGGNNKVPLGIISFTENAMMAVMGLWLLYQ</sequence>
<feature type="transmembrane region" description="Helical" evidence="8">
    <location>
        <begin position="139"/>
        <end position="158"/>
    </location>
</feature>
<dbReference type="SUPFAM" id="SSF52833">
    <property type="entry name" value="Thioredoxin-like"/>
    <property type="match status" value="1"/>
</dbReference>
<keyword evidence="7 8" id="KW-0472">Membrane</keyword>
<dbReference type="InterPro" id="IPR009908">
    <property type="entry name" value="Methylamine_util_MauE"/>
</dbReference>
<reference evidence="11 12" key="1">
    <citation type="submission" date="2015-12" db="EMBL/GenBank/DDBJ databases">
        <title>Complete genome of Lacimicrobium alkaliphilum KCTC 32984.</title>
        <authorList>
            <person name="Kim S.-G."/>
            <person name="Lee Y.-J."/>
        </authorList>
    </citation>
    <scope>NUCLEOTIDE SEQUENCE [LARGE SCALE GENOMIC DNA]</scope>
    <source>
        <strain evidence="11 12">YelD216</strain>
    </source>
</reference>
<comment type="function">
    <text evidence="1">May be specifically involved in the processing, transport, and/or maturation of the MADH beta-subunit.</text>
</comment>
<evidence type="ECO:0000256" key="6">
    <source>
        <dbReference type="ARBA" id="ARBA00022989"/>
    </source>
</evidence>
<evidence type="ECO:0000256" key="4">
    <source>
        <dbReference type="ARBA" id="ARBA00019078"/>
    </source>
</evidence>
<keyword evidence="6 8" id="KW-1133">Transmembrane helix</keyword>
<feature type="transmembrane region" description="Helical" evidence="8">
    <location>
        <begin position="86"/>
        <end position="119"/>
    </location>
</feature>
<proteinExistence type="predicted"/>
<evidence type="ECO:0000259" key="9">
    <source>
        <dbReference type="Pfam" id="PF00462"/>
    </source>
</evidence>
<feature type="domain" description="Methylamine utilisation protein MauE" evidence="10">
    <location>
        <begin position="102"/>
        <end position="225"/>
    </location>
</feature>
<dbReference type="EMBL" id="CP013650">
    <property type="protein sequence ID" value="ALS98854.1"/>
    <property type="molecule type" value="Genomic_DNA"/>
</dbReference>
<accession>A0A0U2JJ50</accession>
<dbReference type="Proteomes" id="UP000068447">
    <property type="component" value="Chromosome"/>
</dbReference>
<evidence type="ECO:0000313" key="12">
    <source>
        <dbReference type="Proteomes" id="UP000068447"/>
    </source>
</evidence>
<dbReference type="PROSITE" id="PS51354">
    <property type="entry name" value="GLUTAREDOXIN_2"/>
    <property type="match status" value="1"/>
</dbReference>